<keyword evidence="7" id="KW-1185">Reference proteome</keyword>
<accession>A0ABY8N9X6</accession>
<dbReference type="Gene3D" id="2.60.120.10">
    <property type="entry name" value="Jelly Rolls"/>
    <property type="match status" value="2"/>
</dbReference>
<dbReference type="InterPro" id="IPR008778">
    <property type="entry name" value="Pirin_C_dom"/>
</dbReference>
<dbReference type="SUPFAM" id="SSF51182">
    <property type="entry name" value="RmlC-like cupins"/>
    <property type="match status" value="1"/>
</dbReference>
<dbReference type="PIRSF" id="PIRSF006232">
    <property type="entry name" value="Pirin"/>
    <property type="match status" value="1"/>
</dbReference>
<evidence type="ECO:0000259" key="4">
    <source>
        <dbReference type="Pfam" id="PF02678"/>
    </source>
</evidence>
<comment type="similarity">
    <text evidence="1 2">Belongs to the pirin family.</text>
</comment>
<dbReference type="Pfam" id="PF05726">
    <property type="entry name" value="Pirin_C"/>
    <property type="match status" value="1"/>
</dbReference>
<gene>
    <name evidence="6" type="ORF">PVT68_11545</name>
</gene>
<dbReference type="Proteomes" id="UP001236500">
    <property type="component" value="Chromosome"/>
</dbReference>
<dbReference type="PANTHER" id="PTHR13903:SF8">
    <property type="entry name" value="PIRIN"/>
    <property type="match status" value="1"/>
</dbReference>
<evidence type="ECO:0000256" key="3">
    <source>
        <dbReference type="SAM" id="MobiDB-lite"/>
    </source>
</evidence>
<dbReference type="EMBL" id="CP118605">
    <property type="protein sequence ID" value="WGL15402.1"/>
    <property type="molecule type" value="Genomic_DNA"/>
</dbReference>
<feature type="compositionally biased region" description="Polar residues" evidence="3">
    <location>
        <begin position="11"/>
        <end position="21"/>
    </location>
</feature>
<dbReference type="CDD" id="cd02909">
    <property type="entry name" value="cupin_pirin_N"/>
    <property type="match status" value="1"/>
</dbReference>
<dbReference type="InterPro" id="IPR014710">
    <property type="entry name" value="RmlC-like_jellyroll"/>
</dbReference>
<protein>
    <submittedName>
        <fullName evidence="6">Pirin family protein</fullName>
    </submittedName>
</protein>
<reference evidence="6 7" key="1">
    <citation type="submission" date="2023-02" db="EMBL/GenBank/DDBJ databases">
        <title>Description and genomic characterization of Microbulbifer bruguierae sp. nov., isolated from the sediment of mangrove plant Bruguiera sexangula.</title>
        <authorList>
            <person name="Long M."/>
        </authorList>
    </citation>
    <scope>NUCLEOTIDE SEQUENCE [LARGE SCALE GENOMIC DNA]</scope>
    <source>
        <strain evidence="6 7">H12</strain>
    </source>
</reference>
<dbReference type="InterPro" id="IPR012093">
    <property type="entry name" value="Pirin"/>
</dbReference>
<evidence type="ECO:0000313" key="7">
    <source>
        <dbReference type="Proteomes" id="UP001236500"/>
    </source>
</evidence>
<dbReference type="InterPro" id="IPR003829">
    <property type="entry name" value="Pirin_N_dom"/>
</dbReference>
<dbReference type="PANTHER" id="PTHR13903">
    <property type="entry name" value="PIRIN-RELATED"/>
    <property type="match status" value="1"/>
</dbReference>
<evidence type="ECO:0000256" key="1">
    <source>
        <dbReference type="ARBA" id="ARBA00008416"/>
    </source>
</evidence>
<dbReference type="Pfam" id="PF02678">
    <property type="entry name" value="Pirin"/>
    <property type="match status" value="1"/>
</dbReference>
<feature type="domain" description="Pirin N-terminal" evidence="4">
    <location>
        <begin position="48"/>
        <end position="141"/>
    </location>
</feature>
<evidence type="ECO:0000256" key="2">
    <source>
        <dbReference type="RuleBase" id="RU003457"/>
    </source>
</evidence>
<proteinExistence type="inferred from homology"/>
<evidence type="ECO:0000313" key="6">
    <source>
        <dbReference type="EMBL" id="WGL15402.1"/>
    </source>
</evidence>
<dbReference type="CDD" id="cd02247">
    <property type="entry name" value="cupin_pirin_C"/>
    <property type="match status" value="1"/>
</dbReference>
<dbReference type="InterPro" id="IPR011051">
    <property type="entry name" value="RmlC_Cupin_sf"/>
</dbReference>
<evidence type="ECO:0000259" key="5">
    <source>
        <dbReference type="Pfam" id="PF05726"/>
    </source>
</evidence>
<name>A0ABY8N9X6_9GAMM</name>
<feature type="compositionally biased region" description="Basic and acidic residues" evidence="3">
    <location>
        <begin position="1"/>
        <end position="10"/>
    </location>
</feature>
<dbReference type="RefSeq" id="WP_280318192.1">
    <property type="nucleotide sequence ID" value="NZ_CP118605.1"/>
</dbReference>
<feature type="region of interest" description="Disordered" evidence="3">
    <location>
        <begin position="1"/>
        <end position="21"/>
    </location>
</feature>
<feature type="domain" description="Pirin C-terminal" evidence="5">
    <location>
        <begin position="202"/>
        <end position="305"/>
    </location>
</feature>
<organism evidence="6 7">
    <name type="scientific">Microbulbifer bruguierae</name>
    <dbReference type="NCBI Taxonomy" id="3029061"/>
    <lineage>
        <taxon>Bacteria</taxon>
        <taxon>Pseudomonadati</taxon>
        <taxon>Pseudomonadota</taxon>
        <taxon>Gammaproteobacteria</taxon>
        <taxon>Cellvibrionales</taxon>
        <taxon>Microbulbiferaceae</taxon>
        <taxon>Microbulbifer</taxon>
    </lineage>
</organism>
<sequence length="307" mass="33288">MDNFTHKGTEKVTQSSNSSTGIRPAVRVIAGHPSADGAGVKIHRVAGFQSADFSPFLMVDEIRSENPDDYIAGFPPHPHRGIETLTYMLNGEFEHRDHLGNRGAIAQGGAQWMRAGRGIIHSEMPSQSRDATGMHGFQLWINMAAKDKMSKPGWRDIQPEQVREVALDDHGSLIRMIAGQWQVHGNPESAPLLDAAAEASVADVRLVAGAEVNLPLPADHSVLVYIYRGALDTGRGAVSRGNLVLFGGGESLKLRAPEDAPEQGTGMLVLHGKPLNEPVVHYGPFVMNTREQIEQAVRDYNNGTLAE</sequence>